<sequence>MIHTPNFFYLKKTIHISRRRGVTDIISTMLLMAITVTGASTLTYFVNDSFISGQLSTASSLDTGTKSVQLLAYDTRDSTTLLQVSNLNNKFGDQKLCGVSCSGGGLTDKIPLNGGTEFIMIKIKNNGINSIFLENIKLNNVVHAWDSQTSGITLNTLQDLSSGGSYPHDGTFSIFSESSIIQSTSNEIPNGNTVNLLIKLGSEDDDILLNKGIKVLLNIGNFNPVEFFIDSGGAQ</sequence>
<dbReference type="AlphaFoldDB" id="F3KJG1"/>
<proteinExistence type="predicted"/>
<dbReference type="Proteomes" id="UP000004348">
    <property type="component" value="Chromosome"/>
</dbReference>
<keyword evidence="1" id="KW-1133">Transmembrane helix</keyword>
<accession>F3KJG1</accession>
<comment type="caution">
    <text evidence="2">The sequence shown here is derived from an EMBL/GenBank/DDBJ whole genome shotgun (WGS) entry which is preliminary data.</text>
</comment>
<dbReference type="InterPro" id="IPR013373">
    <property type="entry name" value="Flagellin/pilin_N_arc"/>
</dbReference>
<dbReference type="HOGENOM" id="CLU_1127045_0_0_2"/>
<dbReference type="NCBIfam" id="TIGR02537">
    <property type="entry name" value="arch_flag_Nterm"/>
    <property type="match status" value="1"/>
</dbReference>
<organism evidence="2">
    <name type="scientific">Candidatus Nitrosarchaeum limnium SFB1</name>
    <dbReference type="NCBI Taxonomy" id="886738"/>
    <lineage>
        <taxon>Archaea</taxon>
        <taxon>Nitrososphaerota</taxon>
        <taxon>Nitrososphaeria</taxon>
        <taxon>Nitrosopumilales</taxon>
        <taxon>Nitrosopumilaceae</taxon>
        <taxon>Nitrosarchaeum</taxon>
    </lineage>
</organism>
<dbReference type="EMBL" id="AEGP01000029">
    <property type="protein sequence ID" value="EGG42438.1"/>
    <property type="molecule type" value="Genomic_DNA"/>
</dbReference>
<dbReference type="PATRIC" id="fig|886738.10.peg.692"/>
<gene>
    <name evidence="2" type="ORF">Nlim_0619</name>
</gene>
<evidence type="ECO:0000313" key="2">
    <source>
        <dbReference type="EMBL" id="EGG42438.1"/>
    </source>
</evidence>
<feature type="transmembrane region" description="Helical" evidence="1">
    <location>
        <begin position="21"/>
        <end position="46"/>
    </location>
</feature>
<keyword evidence="1" id="KW-0812">Transmembrane</keyword>
<evidence type="ECO:0000256" key="1">
    <source>
        <dbReference type="SAM" id="Phobius"/>
    </source>
</evidence>
<name>F3KJG1_9ARCH</name>
<dbReference type="STRING" id="886738.Nlim_0619"/>
<keyword evidence="1" id="KW-0472">Membrane</keyword>
<protein>
    <submittedName>
        <fullName evidence="2">Uncharacterized protein</fullName>
    </submittedName>
</protein>
<reference evidence="2" key="1">
    <citation type="journal article" date="2011" name="PLoS ONE">
        <title>Genome of a low-salinity ammonia-oxidizing archaeon determined by single-cell and metagenomic analysis.</title>
        <authorList>
            <person name="Blainey P.C."/>
            <person name="Mosier A.C."/>
            <person name="Potanina A."/>
            <person name="Francis C.A."/>
            <person name="Quake S.R."/>
        </authorList>
    </citation>
    <scope>NUCLEOTIDE SEQUENCE [LARGE SCALE GENOMIC DNA]</scope>
    <source>
        <strain evidence="2">SFB1</strain>
    </source>
</reference>